<sequence length="29" mass="3356">MVNRAILSVDGRSDDERWCFCVRALLRCA</sequence>
<accession>A0A834WPT3</accession>
<dbReference type="AlphaFoldDB" id="A0A834WPT3"/>
<dbReference type="Proteomes" id="UP000634136">
    <property type="component" value="Unassembled WGS sequence"/>
</dbReference>
<evidence type="ECO:0000313" key="1">
    <source>
        <dbReference type="EMBL" id="KAF7827226.1"/>
    </source>
</evidence>
<reference evidence="1" key="1">
    <citation type="submission" date="2020-09" db="EMBL/GenBank/DDBJ databases">
        <title>Genome-Enabled Discovery of Anthraquinone Biosynthesis in Senna tora.</title>
        <authorList>
            <person name="Kang S.-H."/>
            <person name="Pandey R.P."/>
            <person name="Lee C.-M."/>
            <person name="Sim J.-S."/>
            <person name="Jeong J.-T."/>
            <person name="Choi B.-S."/>
            <person name="Jung M."/>
            <person name="Ginzburg D."/>
            <person name="Zhao K."/>
            <person name="Won S.Y."/>
            <person name="Oh T.-J."/>
            <person name="Yu Y."/>
            <person name="Kim N.-H."/>
            <person name="Lee O.R."/>
            <person name="Lee T.-H."/>
            <person name="Bashyal P."/>
            <person name="Kim T.-S."/>
            <person name="Lee W.-H."/>
            <person name="Kawkins C."/>
            <person name="Kim C.-K."/>
            <person name="Kim J.S."/>
            <person name="Ahn B.O."/>
            <person name="Rhee S.Y."/>
            <person name="Sohng J.K."/>
        </authorList>
    </citation>
    <scope>NUCLEOTIDE SEQUENCE</scope>
    <source>
        <tissue evidence="1">Leaf</tissue>
    </source>
</reference>
<keyword evidence="2" id="KW-1185">Reference proteome</keyword>
<evidence type="ECO:0000313" key="2">
    <source>
        <dbReference type="Proteomes" id="UP000634136"/>
    </source>
</evidence>
<protein>
    <submittedName>
        <fullName evidence="1">Uncharacterized protein</fullName>
    </submittedName>
</protein>
<comment type="caution">
    <text evidence="1">The sequence shown here is derived from an EMBL/GenBank/DDBJ whole genome shotgun (WGS) entry which is preliminary data.</text>
</comment>
<name>A0A834WPT3_9FABA</name>
<organism evidence="1 2">
    <name type="scientific">Senna tora</name>
    <dbReference type="NCBI Taxonomy" id="362788"/>
    <lineage>
        <taxon>Eukaryota</taxon>
        <taxon>Viridiplantae</taxon>
        <taxon>Streptophyta</taxon>
        <taxon>Embryophyta</taxon>
        <taxon>Tracheophyta</taxon>
        <taxon>Spermatophyta</taxon>
        <taxon>Magnoliopsida</taxon>
        <taxon>eudicotyledons</taxon>
        <taxon>Gunneridae</taxon>
        <taxon>Pentapetalae</taxon>
        <taxon>rosids</taxon>
        <taxon>fabids</taxon>
        <taxon>Fabales</taxon>
        <taxon>Fabaceae</taxon>
        <taxon>Caesalpinioideae</taxon>
        <taxon>Cassia clade</taxon>
        <taxon>Senna</taxon>
    </lineage>
</organism>
<dbReference type="EMBL" id="JAAIUW010000006">
    <property type="protein sequence ID" value="KAF7827226.1"/>
    <property type="molecule type" value="Genomic_DNA"/>
</dbReference>
<gene>
    <name evidence="1" type="ORF">G2W53_018390</name>
</gene>
<proteinExistence type="predicted"/>